<keyword evidence="1" id="KW-0812">Transmembrane</keyword>
<dbReference type="PANTHER" id="PTHR34219">
    <property type="entry name" value="IRON-REGULATED INNER MEMBRANE PROTEIN-RELATED"/>
    <property type="match status" value="1"/>
</dbReference>
<keyword evidence="1" id="KW-1133">Transmembrane helix</keyword>
<keyword evidence="3" id="KW-1185">Reference proteome</keyword>
<comment type="caution">
    <text evidence="2">The sequence shown here is derived from an EMBL/GenBank/DDBJ whole genome shotgun (WGS) entry which is preliminary data.</text>
</comment>
<name>A0A7K1KM78_9BACT</name>
<evidence type="ECO:0008006" key="4">
    <source>
        <dbReference type="Google" id="ProtNLM"/>
    </source>
</evidence>
<keyword evidence="1" id="KW-0472">Membrane</keyword>
<protein>
    <recommendedName>
        <fullName evidence="4">PepSY domain-containing protein</fullName>
    </recommendedName>
</protein>
<feature type="transmembrane region" description="Helical" evidence="1">
    <location>
        <begin position="21"/>
        <end position="47"/>
    </location>
</feature>
<evidence type="ECO:0000256" key="1">
    <source>
        <dbReference type="SAM" id="Phobius"/>
    </source>
</evidence>
<accession>A0A7K1KM78</accession>
<feature type="transmembrane region" description="Helical" evidence="1">
    <location>
        <begin position="360"/>
        <end position="382"/>
    </location>
</feature>
<feature type="transmembrane region" description="Helical" evidence="1">
    <location>
        <begin position="403"/>
        <end position="428"/>
    </location>
</feature>
<sequence>MTATNTSPPRGGKTMARIAHLVHSAAGLWFTMLLTLVLVTGTLAVFAPEVDQLVFPTMRTVPPGPDAAKINPGALYDAVAREYPGLGITHMDTAVHQRYAPASTTVILPGNQRRNVSVDPYTGSILGEQPRMTVQHFLMRLHAVLFQGVYGFYVVNFSGVVMLVAIVAGLFAYRRFWRGFLKRPRQDRGQRILLGDLHKLIALWSLPFLLIIALSGTWYFYNFPLAHLELVPNVVKTQPAPPSLEQADLEALGPHTPTPLSGVEIVDTVLAAYPDMVVTGLMPPANINMPFVVHGERGEYLLGPEPNAVAVNPFSGEIMAAFLSEDLSLGHFLFQGISQLHHGELLPMRAPWGARMFMKLLWFLLGAGACFLSISGLLIFLGRTRRAAADLGWRRAWRWVRPWGGAMGVFKYVNVLILVGAAAGIVLATTMGGRGAPPPTLTYAPASTGVFHVALRLTPDMRAPSPELLHPGGRVMAFPTFADGHYRDARSILIGITGARGSSGRGVRVMGAEKLAFAPLQLPENMEEAELWVEITSWDGKVHRAQWPLVAGSTADPS</sequence>
<gene>
    <name evidence="2" type="ORF">GKC30_06075</name>
</gene>
<reference evidence="2 3" key="1">
    <citation type="submission" date="2019-11" db="EMBL/GenBank/DDBJ databases">
        <title>Pseudodesulfovibrio alkaliphilus, sp. nov., an alkaliphilic sulfate-reducing bacteria from mud volcano of Taman peninsula, Russia.</title>
        <authorList>
            <person name="Frolova A."/>
            <person name="Merkel A.Y."/>
            <person name="Slobodkin A.I."/>
        </authorList>
    </citation>
    <scope>NUCLEOTIDE SEQUENCE [LARGE SCALE GENOMIC DNA]</scope>
    <source>
        <strain evidence="2 3">F-1</strain>
    </source>
</reference>
<dbReference type="AlphaFoldDB" id="A0A7K1KM78"/>
<dbReference type="EMBL" id="WODC01000003">
    <property type="protein sequence ID" value="MUM77196.1"/>
    <property type="molecule type" value="Genomic_DNA"/>
</dbReference>
<dbReference type="PANTHER" id="PTHR34219:SF8">
    <property type="entry name" value="PEPSY DOMAIN-CONTAINING PROTEIN"/>
    <property type="match status" value="1"/>
</dbReference>
<organism evidence="2 3">
    <name type="scientific">Pseudodesulfovibrio alkaliphilus</name>
    <dbReference type="NCBI Taxonomy" id="2661613"/>
    <lineage>
        <taxon>Bacteria</taxon>
        <taxon>Pseudomonadati</taxon>
        <taxon>Thermodesulfobacteriota</taxon>
        <taxon>Desulfovibrionia</taxon>
        <taxon>Desulfovibrionales</taxon>
        <taxon>Desulfovibrionaceae</taxon>
    </lineage>
</organism>
<dbReference type="RefSeq" id="WP_155933096.1">
    <property type="nucleotide sequence ID" value="NZ_WODC01000003.1"/>
</dbReference>
<feature type="transmembrane region" description="Helical" evidence="1">
    <location>
        <begin position="150"/>
        <end position="173"/>
    </location>
</feature>
<evidence type="ECO:0000313" key="2">
    <source>
        <dbReference type="EMBL" id="MUM77196.1"/>
    </source>
</evidence>
<dbReference type="InterPro" id="IPR005625">
    <property type="entry name" value="PepSY-ass_TM"/>
</dbReference>
<evidence type="ECO:0000313" key="3">
    <source>
        <dbReference type="Proteomes" id="UP000461162"/>
    </source>
</evidence>
<dbReference type="Proteomes" id="UP000461162">
    <property type="component" value="Unassembled WGS sequence"/>
</dbReference>
<dbReference type="Pfam" id="PF03929">
    <property type="entry name" value="PepSY_TM"/>
    <property type="match status" value="1"/>
</dbReference>
<feature type="transmembrane region" description="Helical" evidence="1">
    <location>
        <begin position="200"/>
        <end position="221"/>
    </location>
</feature>
<proteinExistence type="predicted"/>